<evidence type="ECO:0000313" key="2">
    <source>
        <dbReference type="EMBL" id="PSF04868.1"/>
    </source>
</evidence>
<dbReference type="Pfam" id="PF13480">
    <property type="entry name" value="Acetyltransf_6"/>
    <property type="match status" value="1"/>
</dbReference>
<dbReference type="GO" id="GO:0016740">
    <property type="term" value="F:transferase activity"/>
    <property type="evidence" value="ECO:0007669"/>
    <property type="project" value="UniProtKB-KW"/>
</dbReference>
<feature type="domain" description="BioF2-like acetyltransferase" evidence="1">
    <location>
        <begin position="153"/>
        <end position="298"/>
    </location>
</feature>
<dbReference type="SUPFAM" id="SSF55729">
    <property type="entry name" value="Acyl-CoA N-acyltransferases (Nat)"/>
    <property type="match status" value="1"/>
</dbReference>
<sequence length="327" mass="37605">MTASLFQSKAWQSAWWDTWGHQAGFKLVRKWDGKVSGLYESNYRLKGVLPVRSLQFVGTSYRELRTPRTEYNRFCEENSGGKELVDAMESLLEERSWTEAVFKDLRTGSSEVSALVTIAATRGWAFRITSSDHGYAVNTVGCFTDYIGSLGAKSRLRLYNRRKIFESLGQVQECNLWPDSTDQFFAELNRFHLARWQKKCVTEKSLEFHKRFLSRIVHEGGRPVLSVIYCNKKVVSVLYNVWFEGVVYNIQAGFEEGFHPKLSLGSLHLGYAIEDAFSNPDTTSFDLLAGQGKREDYKARFSTVNYQFVSIMLVKSVLFRALYWMRG</sequence>
<dbReference type="AlphaFoldDB" id="A0A2T1K4B5"/>
<dbReference type="RefSeq" id="WP_106765228.1">
    <property type="nucleotide sequence ID" value="NZ_PXNP01000109.1"/>
</dbReference>
<keyword evidence="2" id="KW-0808">Transferase</keyword>
<name>A0A2T1K4B5_9GAMM</name>
<dbReference type="OrthoDB" id="9808976at2"/>
<dbReference type="InterPro" id="IPR016181">
    <property type="entry name" value="Acyl_CoA_acyltransferase"/>
</dbReference>
<gene>
    <name evidence="2" type="ORF">C7H09_17750</name>
</gene>
<evidence type="ECO:0000259" key="1">
    <source>
        <dbReference type="Pfam" id="PF13480"/>
    </source>
</evidence>
<accession>A0A2T1K4B5</accession>
<proteinExistence type="predicted"/>
<dbReference type="EMBL" id="PXNP01000109">
    <property type="protein sequence ID" value="PSF04868.1"/>
    <property type="molecule type" value="Genomic_DNA"/>
</dbReference>
<reference evidence="2 3" key="1">
    <citation type="submission" date="2018-03" db="EMBL/GenBank/DDBJ databases">
        <title>Marinobacter brunus sp. nov., a marine bacterium of Gamma-proteobacteria isolated from the surface seawater of the South China Sea.</title>
        <authorList>
            <person name="Cheng H."/>
            <person name="Wu Y.-H."/>
            <person name="Xamxidin M."/>
            <person name="Xu X.-W."/>
        </authorList>
    </citation>
    <scope>NUCLEOTIDE SEQUENCE [LARGE SCALE GENOMIC DNA]</scope>
    <source>
        <strain evidence="2 3">NH169-3</strain>
    </source>
</reference>
<comment type="caution">
    <text evidence="2">The sequence shown here is derived from an EMBL/GenBank/DDBJ whole genome shotgun (WGS) entry which is preliminary data.</text>
</comment>
<dbReference type="Gene3D" id="3.40.630.30">
    <property type="match status" value="1"/>
</dbReference>
<dbReference type="InterPro" id="IPR038740">
    <property type="entry name" value="BioF2-like_GNAT_dom"/>
</dbReference>
<organism evidence="2 3">
    <name type="scientific">Marinobacter fuscus</name>
    <dbReference type="NCBI Taxonomy" id="2109942"/>
    <lineage>
        <taxon>Bacteria</taxon>
        <taxon>Pseudomonadati</taxon>
        <taxon>Pseudomonadota</taxon>
        <taxon>Gammaproteobacteria</taxon>
        <taxon>Pseudomonadales</taxon>
        <taxon>Marinobacteraceae</taxon>
        <taxon>Marinobacter</taxon>
    </lineage>
</organism>
<protein>
    <submittedName>
        <fullName evidence="2">GNAT family N-acetyltransferase</fullName>
    </submittedName>
</protein>
<dbReference type="Proteomes" id="UP000239866">
    <property type="component" value="Unassembled WGS sequence"/>
</dbReference>
<keyword evidence="3" id="KW-1185">Reference proteome</keyword>
<evidence type="ECO:0000313" key="3">
    <source>
        <dbReference type="Proteomes" id="UP000239866"/>
    </source>
</evidence>